<dbReference type="RefSeq" id="WP_002693803.1">
    <property type="nucleotide sequence ID" value="NZ_AAWS01000003.1"/>
</dbReference>
<keyword evidence="6" id="KW-0408">Iron</keyword>
<keyword evidence="5" id="KW-0560">Oxidoreductase</keyword>
<proteinExistence type="predicted"/>
<evidence type="ECO:0000313" key="9">
    <source>
        <dbReference type="Proteomes" id="UP000004095"/>
    </source>
</evidence>
<feature type="domain" description="Fe2OG dioxygenase" evidence="7">
    <location>
        <begin position="87"/>
        <end position="180"/>
    </location>
</feature>
<evidence type="ECO:0000256" key="6">
    <source>
        <dbReference type="ARBA" id="ARBA00023004"/>
    </source>
</evidence>
<keyword evidence="2" id="KW-0479">Metal-binding</keyword>
<keyword evidence="9" id="KW-1185">Reference proteome</keyword>
<evidence type="ECO:0000256" key="1">
    <source>
        <dbReference type="ARBA" id="ARBA00001961"/>
    </source>
</evidence>
<evidence type="ECO:0000259" key="7">
    <source>
        <dbReference type="PROSITE" id="PS51471"/>
    </source>
</evidence>
<evidence type="ECO:0000313" key="8">
    <source>
        <dbReference type="EMBL" id="EAY31257.1"/>
    </source>
</evidence>
<dbReference type="OrthoDB" id="269774at2"/>
<name>A1ZDU9_MICM2</name>
<keyword evidence="3" id="KW-0847">Vitamin C</keyword>
<dbReference type="Gene3D" id="2.60.120.620">
    <property type="entry name" value="q2cbj1_9rhob like domain"/>
    <property type="match status" value="1"/>
</dbReference>
<dbReference type="PANTHER" id="PTHR10869">
    <property type="entry name" value="PROLYL 4-HYDROXYLASE ALPHA SUBUNIT"/>
    <property type="match status" value="1"/>
</dbReference>
<evidence type="ECO:0000256" key="3">
    <source>
        <dbReference type="ARBA" id="ARBA00022896"/>
    </source>
</evidence>
<dbReference type="PROSITE" id="PS51471">
    <property type="entry name" value="FE2OG_OXY"/>
    <property type="match status" value="1"/>
</dbReference>
<dbReference type="InterPro" id="IPR045054">
    <property type="entry name" value="P4HA-like"/>
</dbReference>
<dbReference type="EMBL" id="AAWS01000003">
    <property type="protein sequence ID" value="EAY31257.1"/>
    <property type="molecule type" value="Genomic_DNA"/>
</dbReference>
<dbReference type="Proteomes" id="UP000004095">
    <property type="component" value="Unassembled WGS sequence"/>
</dbReference>
<dbReference type="GO" id="GO:0005506">
    <property type="term" value="F:iron ion binding"/>
    <property type="evidence" value="ECO:0007669"/>
    <property type="project" value="InterPro"/>
</dbReference>
<gene>
    <name evidence="8" type="ORF">M23134_04090</name>
</gene>
<dbReference type="GO" id="GO:0031418">
    <property type="term" value="F:L-ascorbic acid binding"/>
    <property type="evidence" value="ECO:0007669"/>
    <property type="project" value="UniProtKB-KW"/>
</dbReference>
<accession>A1ZDU9</accession>
<reference evidence="8 9" key="1">
    <citation type="submission" date="2007-01" db="EMBL/GenBank/DDBJ databases">
        <authorList>
            <person name="Haygood M."/>
            <person name="Podell S."/>
            <person name="Anderson C."/>
            <person name="Hopkinson B."/>
            <person name="Roe K."/>
            <person name="Barbeau K."/>
            <person name="Gaasterland T."/>
            <person name="Ferriera S."/>
            <person name="Johnson J."/>
            <person name="Kravitz S."/>
            <person name="Beeson K."/>
            <person name="Sutton G."/>
            <person name="Rogers Y.-H."/>
            <person name="Friedman R."/>
            <person name="Frazier M."/>
            <person name="Venter J.C."/>
        </authorList>
    </citation>
    <scope>NUCLEOTIDE SEQUENCE [LARGE SCALE GENOMIC DNA]</scope>
    <source>
        <strain evidence="8 9">ATCC 23134</strain>
    </source>
</reference>
<evidence type="ECO:0000256" key="2">
    <source>
        <dbReference type="ARBA" id="ARBA00022723"/>
    </source>
</evidence>
<dbReference type="GO" id="GO:0004656">
    <property type="term" value="F:procollagen-proline 4-dioxygenase activity"/>
    <property type="evidence" value="ECO:0007669"/>
    <property type="project" value="TreeGrafter"/>
</dbReference>
<dbReference type="SMART" id="SM00702">
    <property type="entry name" value="P4Hc"/>
    <property type="match status" value="1"/>
</dbReference>
<keyword evidence="4" id="KW-0223">Dioxygenase</keyword>
<dbReference type="AlphaFoldDB" id="A1ZDU9"/>
<protein>
    <submittedName>
        <fullName evidence="8">Oxidoreductase, 2OG-Fe(II) oxygenase family family</fullName>
    </submittedName>
</protein>
<dbReference type="PANTHER" id="PTHR10869:SF241">
    <property type="entry name" value="FE2OG DIOXYGENASE DOMAIN-CONTAINING PROTEIN"/>
    <property type="match status" value="1"/>
</dbReference>
<dbReference type="eggNOG" id="COG3128">
    <property type="taxonomic scope" value="Bacteria"/>
</dbReference>
<sequence>MQVDQLHEKVFTISNVFTPEECEHYIDFTEKVGYAPAPVTTPWGPEMMPDVRNNERVMFDDNNLAASLWQKLQPLLPTRLQGKKAVGLNERFRFYKYHPGQEFKEHKDGHFRRNAQEVSVLTLLIYLNEDFTGGDTFFRTMDINFVPKQGAALIFEHRVVHAGLPVIEGVKYVLRSDVMYQ</sequence>
<dbReference type="InterPro" id="IPR044862">
    <property type="entry name" value="Pro_4_hyd_alph_FE2OG_OXY"/>
</dbReference>
<dbReference type="InterPro" id="IPR006620">
    <property type="entry name" value="Pro_4_hyd_alph"/>
</dbReference>
<comment type="caution">
    <text evidence="8">The sequence shown here is derived from an EMBL/GenBank/DDBJ whole genome shotgun (WGS) entry which is preliminary data.</text>
</comment>
<organism evidence="8 9">
    <name type="scientific">Microscilla marina ATCC 23134</name>
    <dbReference type="NCBI Taxonomy" id="313606"/>
    <lineage>
        <taxon>Bacteria</taxon>
        <taxon>Pseudomonadati</taxon>
        <taxon>Bacteroidota</taxon>
        <taxon>Cytophagia</taxon>
        <taxon>Cytophagales</taxon>
        <taxon>Microscillaceae</taxon>
        <taxon>Microscilla</taxon>
    </lineage>
</organism>
<evidence type="ECO:0000256" key="4">
    <source>
        <dbReference type="ARBA" id="ARBA00022964"/>
    </source>
</evidence>
<comment type="cofactor">
    <cofactor evidence="1">
        <name>L-ascorbate</name>
        <dbReference type="ChEBI" id="CHEBI:38290"/>
    </cofactor>
</comment>
<evidence type="ECO:0000256" key="5">
    <source>
        <dbReference type="ARBA" id="ARBA00023002"/>
    </source>
</evidence>
<dbReference type="Pfam" id="PF13640">
    <property type="entry name" value="2OG-FeII_Oxy_3"/>
    <property type="match status" value="1"/>
</dbReference>
<dbReference type="InterPro" id="IPR005123">
    <property type="entry name" value="Oxoglu/Fe-dep_dioxygenase_dom"/>
</dbReference>